<dbReference type="GO" id="GO:0070507">
    <property type="term" value="P:regulation of microtubule cytoskeleton organization"/>
    <property type="evidence" value="ECO:0007669"/>
    <property type="project" value="UniProtKB-UniRule"/>
</dbReference>
<dbReference type="PANTHER" id="PTHR12327">
    <property type="entry name" value="ALPHA-TUBULIN N-ACETYLTRANSFERASE 1"/>
    <property type="match status" value="1"/>
</dbReference>
<dbReference type="GO" id="GO:0019799">
    <property type="term" value="F:tubulin N-acetyltransferase activity"/>
    <property type="evidence" value="ECO:0007669"/>
    <property type="project" value="UniProtKB-UniRule"/>
</dbReference>
<dbReference type="HAMAP" id="MF_03130">
    <property type="entry name" value="mec17"/>
    <property type="match status" value="1"/>
</dbReference>
<dbReference type="CDD" id="cd04301">
    <property type="entry name" value="NAT_SF"/>
    <property type="match status" value="1"/>
</dbReference>
<evidence type="ECO:0000256" key="2">
    <source>
        <dbReference type="ARBA" id="ARBA00023315"/>
    </source>
</evidence>
<keyword evidence="1 3" id="KW-0808">Transferase</keyword>
<keyword evidence="7" id="KW-1185">Reference proteome</keyword>
<protein>
    <recommendedName>
        <fullName evidence="3">Alpha-tubulin N-acetyltransferase</fullName>
        <shortName evidence="3">Alpha-TAT</shortName>
        <shortName evidence="3">TAT</shortName>
        <ecNumber evidence="3">2.3.1.108</ecNumber>
    </recommendedName>
    <alternativeName>
        <fullName evidence="3">Acetyltransferase mec-17 homolog</fullName>
    </alternativeName>
</protein>
<comment type="function">
    <text evidence="3">Specifically acetylates 'Lys-40' in alpha-tubulin on the lumenal side of microtubules. Promotes microtubule destabilization and accelerates microtubule dynamics; this activity may be independent of acetylation activity. Acetylates alpha-tubulin with a slow enzymatic rate, due to a catalytic site that is not optimized for acetyl transfer. Enters the microtubule through each end and diffuses quickly throughout the lumen of microtubules. Acetylates only long/old microtubules because of its slow acetylation rate since it does not have time to act on dynamically unstable microtubules before the enzyme is released.</text>
</comment>
<feature type="compositionally biased region" description="Low complexity" evidence="4">
    <location>
        <begin position="267"/>
        <end position="288"/>
    </location>
</feature>
<comment type="caution">
    <text evidence="3">Lacks conserved residue(s) required for the propagation of feature annotation.</text>
</comment>
<dbReference type="EMBL" id="MCFL01000014">
    <property type="protein sequence ID" value="ORZ36956.1"/>
    <property type="molecule type" value="Genomic_DNA"/>
</dbReference>
<name>A0A1Y2HQS7_9FUNG</name>
<sequence length="378" mass="42001">MDLSEELYLRFFDAARSSDHASTDVVVLNPLDVLNRLNPHSHEDRQLYKSQLADALNGLGRASARAQGLRMPITSYKRFMDSDHRLYLLVASTKPSSPEQRSTLPPACHQLVGLLKVGHKKLYLNNASGHLHECHPLCVLDFYVSESSQRKGYGRQLFEHMLRGEGVVDPCELAYDRPSPKMVAFLQRHYALVEGLPQPNNYMVFSRPSQEVPDALAPSVKSVGNLQSPTPHSPRSAVCAQKLPPLLPTTLPSVATAKLPDLRRTHSSASSGSSWHHPSTPSSASSSSMGELTRACLHWPSSATSPWHAATAESASAPPPAPNVPRPMQHQSHYRLTYPWTRVHNAHGHQQHPVLSRWSHFEPACVPTRIRQRGWRLA</sequence>
<dbReference type="Gene3D" id="3.40.630.30">
    <property type="match status" value="1"/>
</dbReference>
<feature type="site" description="Crucial for catalytic activity" evidence="3">
    <location>
        <position position="67"/>
    </location>
</feature>
<evidence type="ECO:0000256" key="3">
    <source>
        <dbReference type="HAMAP-Rule" id="MF_03130"/>
    </source>
</evidence>
<comment type="catalytic activity">
    <reaction evidence="3">
        <text>L-lysyl-[alpha-tubulin] + acetyl-CoA = N(6)-acetyl-L-lysyl-[alpha-tubulin] + CoA + H(+)</text>
        <dbReference type="Rhea" id="RHEA:15277"/>
        <dbReference type="Rhea" id="RHEA-COMP:11278"/>
        <dbReference type="Rhea" id="RHEA-COMP:11279"/>
        <dbReference type="ChEBI" id="CHEBI:15378"/>
        <dbReference type="ChEBI" id="CHEBI:29969"/>
        <dbReference type="ChEBI" id="CHEBI:57287"/>
        <dbReference type="ChEBI" id="CHEBI:57288"/>
        <dbReference type="ChEBI" id="CHEBI:61930"/>
        <dbReference type="EC" id="2.3.1.108"/>
    </reaction>
</comment>
<evidence type="ECO:0000256" key="1">
    <source>
        <dbReference type="ARBA" id="ARBA00022679"/>
    </source>
</evidence>
<feature type="region of interest" description="Disordered" evidence="4">
    <location>
        <begin position="262"/>
        <end position="289"/>
    </location>
</feature>
<proteinExistence type="inferred from homology"/>
<dbReference type="InterPro" id="IPR007965">
    <property type="entry name" value="GNAT_ATAT"/>
</dbReference>
<keyword evidence="2 3" id="KW-0012">Acyltransferase</keyword>
<dbReference type="PROSITE" id="PS51730">
    <property type="entry name" value="GNAT_ATAT"/>
    <property type="match status" value="1"/>
</dbReference>
<dbReference type="GO" id="GO:0005874">
    <property type="term" value="C:microtubule"/>
    <property type="evidence" value="ECO:0007669"/>
    <property type="project" value="InterPro"/>
</dbReference>
<dbReference type="AlphaFoldDB" id="A0A1Y2HQS7"/>
<evidence type="ECO:0000313" key="7">
    <source>
        <dbReference type="Proteomes" id="UP000193411"/>
    </source>
</evidence>
<feature type="domain" description="N-acetyltransferase" evidence="5">
    <location>
        <begin position="9"/>
        <end position="209"/>
    </location>
</feature>
<dbReference type="EC" id="2.3.1.108" evidence="3"/>
<dbReference type="InterPro" id="IPR038746">
    <property type="entry name" value="Atat"/>
</dbReference>
<reference evidence="6 7" key="1">
    <citation type="submission" date="2016-07" db="EMBL/GenBank/DDBJ databases">
        <title>Pervasive Adenine N6-methylation of Active Genes in Fungi.</title>
        <authorList>
            <consortium name="DOE Joint Genome Institute"/>
            <person name="Mondo S.J."/>
            <person name="Dannebaum R.O."/>
            <person name="Kuo R.C."/>
            <person name="Labutti K."/>
            <person name="Haridas S."/>
            <person name="Kuo A."/>
            <person name="Salamov A."/>
            <person name="Ahrendt S.R."/>
            <person name="Lipzen A."/>
            <person name="Sullivan W."/>
            <person name="Andreopoulos W.B."/>
            <person name="Clum A."/>
            <person name="Lindquist E."/>
            <person name="Daum C."/>
            <person name="Ramamoorthy G.K."/>
            <person name="Gryganskyi A."/>
            <person name="Culley D."/>
            <person name="Magnuson J.K."/>
            <person name="James T.Y."/>
            <person name="O'Malley M.A."/>
            <person name="Stajich J.E."/>
            <person name="Spatafora J.W."/>
            <person name="Visel A."/>
            <person name="Grigoriev I.V."/>
        </authorList>
    </citation>
    <scope>NUCLEOTIDE SEQUENCE [LARGE SCALE GENOMIC DNA]</scope>
    <source>
        <strain evidence="6 7">PL171</strain>
    </source>
</reference>
<dbReference type="Pfam" id="PF05301">
    <property type="entry name" value="Acetyltransf_16"/>
    <property type="match status" value="1"/>
</dbReference>
<gene>
    <name evidence="6" type="ORF">BCR44DRAFT_1459954</name>
</gene>
<dbReference type="PANTHER" id="PTHR12327:SF0">
    <property type="entry name" value="ALPHA-TUBULIN N-ACETYLTRANSFERASE 1"/>
    <property type="match status" value="1"/>
</dbReference>
<comment type="similarity">
    <text evidence="3">Belongs to the acetyltransferase ATAT1 family.</text>
</comment>
<dbReference type="OrthoDB" id="5573602at2759"/>
<comment type="caution">
    <text evidence="6">The sequence shown here is derived from an EMBL/GenBank/DDBJ whole genome shotgun (WGS) entry which is preliminary data.</text>
</comment>
<organism evidence="6 7">
    <name type="scientific">Catenaria anguillulae PL171</name>
    <dbReference type="NCBI Taxonomy" id="765915"/>
    <lineage>
        <taxon>Eukaryota</taxon>
        <taxon>Fungi</taxon>
        <taxon>Fungi incertae sedis</taxon>
        <taxon>Blastocladiomycota</taxon>
        <taxon>Blastocladiomycetes</taxon>
        <taxon>Blastocladiales</taxon>
        <taxon>Catenariaceae</taxon>
        <taxon>Catenaria</taxon>
    </lineage>
</organism>
<evidence type="ECO:0000256" key="4">
    <source>
        <dbReference type="SAM" id="MobiDB-lite"/>
    </source>
</evidence>
<dbReference type="Proteomes" id="UP000193411">
    <property type="component" value="Unassembled WGS sequence"/>
</dbReference>
<evidence type="ECO:0000259" key="5">
    <source>
        <dbReference type="PROSITE" id="PS51730"/>
    </source>
</evidence>
<feature type="region of interest" description="Disordered" evidence="4">
    <location>
        <begin position="307"/>
        <end position="329"/>
    </location>
</feature>
<keyword evidence="6" id="KW-0675">Receptor</keyword>
<accession>A0A1Y2HQS7</accession>
<evidence type="ECO:0000313" key="6">
    <source>
        <dbReference type="EMBL" id="ORZ36956.1"/>
    </source>
</evidence>
<feature type="binding site" evidence="3">
    <location>
        <begin position="142"/>
        <end position="155"/>
    </location>
    <ligand>
        <name>acetyl-CoA</name>
        <dbReference type="ChEBI" id="CHEBI:57288"/>
    </ligand>
</feature>